<dbReference type="Proteomes" id="UP000175669">
    <property type="component" value="Unassembled WGS sequence"/>
</dbReference>
<accession>A0A1E8CLY5</accession>
<proteinExistence type="predicted"/>
<feature type="transmembrane region" description="Helical" evidence="1">
    <location>
        <begin position="86"/>
        <end position="103"/>
    </location>
</feature>
<keyword evidence="1" id="KW-0812">Transmembrane</keyword>
<evidence type="ECO:0000256" key="1">
    <source>
        <dbReference type="SAM" id="Phobius"/>
    </source>
</evidence>
<feature type="transmembrane region" description="Helical" evidence="1">
    <location>
        <begin position="7"/>
        <end position="28"/>
    </location>
</feature>
<feature type="transmembrane region" description="Helical" evidence="1">
    <location>
        <begin position="61"/>
        <end position="79"/>
    </location>
</feature>
<keyword evidence="3" id="KW-1185">Reference proteome</keyword>
<evidence type="ECO:0000313" key="3">
    <source>
        <dbReference type="Proteomes" id="UP000175669"/>
    </source>
</evidence>
<name>A0A1E8CLY5_9GAMM</name>
<gene>
    <name evidence="2" type="ORF">PHACT_10060</name>
</gene>
<sequence>MHKRNAKFGFGATGVIFGALCVALIWAIEVYGPGSNTATGSGALYADGAVVMEVERPLLPLIARAAFYTCLVSTLFGTASIMRREALSVSLGAIAFGIAPILIYTQGIVFAFVLYNGLMVLIAGFELYRVLIQHNKQKQADA</sequence>
<keyword evidence="1" id="KW-1133">Transmembrane helix</keyword>
<dbReference type="STRING" id="1524254.PHACT_10060"/>
<comment type="caution">
    <text evidence="2">The sequence shown here is derived from an EMBL/GenBank/DDBJ whole genome shotgun (WGS) entry which is preliminary data.</text>
</comment>
<dbReference type="EMBL" id="MASR01000001">
    <property type="protein sequence ID" value="OFE13439.1"/>
    <property type="molecule type" value="Genomic_DNA"/>
</dbReference>
<feature type="transmembrane region" description="Helical" evidence="1">
    <location>
        <begin position="109"/>
        <end position="128"/>
    </location>
</feature>
<keyword evidence="1" id="KW-0472">Membrane</keyword>
<organism evidence="2 3">
    <name type="scientific">Pseudohongiella acticola</name>
    <dbReference type="NCBI Taxonomy" id="1524254"/>
    <lineage>
        <taxon>Bacteria</taxon>
        <taxon>Pseudomonadati</taxon>
        <taxon>Pseudomonadota</taxon>
        <taxon>Gammaproteobacteria</taxon>
        <taxon>Pseudomonadales</taxon>
        <taxon>Pseudohongiellaceae</taxon>
        <taxon>Pseudohongiella</taxon>
    </lineage>
</organism>
<protein>
    <submittedName>
        <fullName evidence="2">Uncharacterized protein</fullName>
    </submittedName>
</protein>
<evidence type="ECO:0000313" key="2">
    <source>
        <dbReference type="EMBL" id="OFE13439.1"/>
    </source>
</evidence>
<reference evidence="2" key="1">
    <citation type="submission" date="2016-07" db="EMBL/GenBank/DDBJ databases">
        <authorList>
            <person name="Cheng H."/>
            <person name="Wu Y.-H."/>
            <person name="Xu L."/>
            <person name="Xu X.-W."/>
        </authorList>
    </citation>
    <scope>NUCLEOTIDE SEQUENCE</scope>
    <source>
        <strain evidence="2">KCTC 42131</strain>
    </source>
</reference>
<dbReference type="AlphaFoldDB" id="A0A1E8CLY5"/>